<evidence type="ECO:0000313" key="2">
    <source>
        <dbReference type="EMBL" id="CAF9941859.1"/>
    </source>
</evidence>
<feature type="compositionally biased region" description="Acidic residues" evidence="1">
    <location>
        <begin position="152"/>
        <end position="166"/>
    </location>
</feature>
<dbReference type="EMBL" id="CAJPDT010000159">
    <property type="protein sequence ID" value="CAF9941859.1"/>
    <property type="molecule type" value="Genomic_DNA"/>
</dbReference>
<feature type="region of interest" description="Disordered" evidence="1">
    <location>
        <begin position="146"/>
        <end position="177"/>
    </location>
</feature>
<sequence>MPAVNRVNDLQGKRSQPKLAKTEVNTSENNVARFAAPSAAITQVTPRKELRIRRRTATQRADRNATDARRLAAVSGVVISSKVPVGHLPDQGRWQKEKRKIHPCSICARKFALKAHVKVHMAACVGRNGNPNGVRWDDAWRNQAAATNEQSNDQDFDMEESESEDAQSDHERPYDYRPEDHELSDLLHGGFQRDHSLIDINFRDNTRPASHLSPGLEHHNPADFIFNSQLPSPTESDGQSLPPSPTDLVPYDPNLRMDVLTNEALLCMVQAWQFVTRDEANVHSLRYPHYRRVMEELWIRCIVDENGNWIVDVERLNMFFRRMVW</sequence>
<feature type="region of interest" description="Disordered" evidence="1">
    <location>
        <begin position="1"/>
        <end position="22"/>
    </location>
</feature>
<feature type="region of interest" description="Disordered" evidence="1">
    <location>
        <begin position="209"/>
        <end position="243"/>
    </location>
</feature>
<comment type="caution">
    <text evidence="2">The sequence shown here is derived from an EMBL/GenBank/DDBJ whole genome shotgun (WGS) entry which is preliminary data.</text>
</comment>
<gene>
    <name evidence="2" type="ORF">IMSHALPRED_002943</name>
</gene>
<dbReference type="AlphaFoldDB" id="A0A8H3J737"/>
<feature type="compositionally biased region" description="Basic and acidic residues" evidence="1">
    <location>
        <begin position="167"/>
        <end position="177"/>
    </location>
</feature>
<accession>A0A8H3J737</accession>
<feature type="compositionally biased region" description="Polar residues" evidence="1">
    <location>
        <begin position="226"/>
        <end position="241"/>
    </location>
</feature>
<name>A0A8H3J737_9LECA</name>
<keyword evidence="3" id="KW-1185">Reference proteome</keyword>
<evidence type="ECO:0000313" key="3">
    <source>
        <dbReference type="Proteomes" id="UP000664534"/>
    </source>
</evidence>
<proteinExistence type="predicted"/>
<organism evidence="2 3">
    <name type="scientific">Imshaugia aleurites</name>
    <dbReference type="NCBI Taxonomy" id="172621"/>
    <lineage>
        <taxon>Eukaryota</taxon>
        <taxon>Fungi</taxon>
        <taxon>Dikarya</taxon>
        <taxon>Ascomycota</taxon>
        <taxon>Pezizomycotina</taxon>
        <taxon>Lecanoromycetes</taxon>
        <taxon>OSLEUM clade</taxon>
        <taxon>Lecanoromycetidae</taxon>
        <taxon>Lecanorales</taxon>
        <taxon>Lecanorineae</taxon>
        <taxon>Parmeliaceae</taxon>
        <taxon>Imshaugia</taxon>
    </lineage>
</organism>
<evidence type="ECO:0008006" key="4">
    <source>
        <dbReference type="Google" id="ProtNLM"/>
    </source>
</evidence>
<dbReference type="OrthoDB" id="5332314at2759"/>
<protein>
    <recommendedName>
        <fullName evidence="4">C2H2-type domain-containing protein</fullName>
    </recommendedName>
</protein>
<evidence type="ECO:0000256" key="1">
    <source>
        <dbReference type="SAM" id="MobiDB-lite"/>
    </source>
</evidence>
<dbReference type="Proteomes" id="UP000664534">
    <property type="component" value="Unassembled WGS sequence"/>
</dbReference>
<reference evidence="2" key="1">
    <citation type="submission" date="2021-03" db="EMBL/GenBank/DDBJ databases">
        <authorList>
            <person name="Tagirdzhanova G."/>
        </authorList>
    </citation>
    <scope>NUCLEOTIDE SEQUENCE</scope>
</reference>